<gene>
    <name evidence="5" type="ORF">g.29387</name>
</gene>
<organism evidence="5">
    <name type="scientific">Auxenochlorella protothecoides</name>
    <name type="common">Green microalga</name>
    <name type="synonym">Chlorella protothecoides</name>
    <dbReference type="NCBI Taxonomy" id="3075"/>
    <lineage>
        <taxon>Eukaryota</taxon>
        <taxon>Viridiplantae</taxon>
        <taxon>Chlorophyta</taxon>
        <taxon>core chlorophytes</taxon>
        <taxon>Trebouxiophyceae</taxon>
        <taxon>Chlorellales</taxon>
        <taxon>Chlorellaceae</taxon>
        <taxon>Auxenochlorella</taxon>
    </lineage>
</organism>
<dbReference type="GO" id="GO:0008408">
    <property type="term" value="F:3'-5' exonuclease activity"/>
    <property type="evidence" value="ECO:0007669"/>
    <property type="project" value="InterPro"/>
</dbReference>
<dbReference type="SUPFAM" id="SSF53098">
    <property type="entry name" value="Ribonuclease H-like"/>
    <property type="match status" value="1"/>
</dbReference>
<dbReference type="PANTHER" id="PTHR13620">
    <property type="entry name" value="3-5 EXONUCLEASE"/>
    <property type="match status" value="1"/>
</dbReference>
<dbReference type="GO" id="GO:0005737">
    <property type="term" value="C:cytoplasm"/>
    <property type="evidence" value="ECO:0007669"/>
    <property type="project" value="TreeGrafter"/>
</dbReference>
<dbReference type="AlphaFoldDB" id="A0A1D1ZWP8"/>
<proteinExistence type="predicted"/>
<feature type="region of interest" description="Disordered" evidence="3">
    <location>
        <begin position="1"/>
        <end position="21"/>
    </location>
</feature>
<protein>
    <recommendedName>
        <fullName evidence="4">3'-5' exonuclease domain-containing protein</fullName>
    </recommendedName>
</protein>
<feature type="domain" description="3'-5' exonuclease" evidence="4">
    <location>
        <begin position="156"/>
        <end position="331"/>
    </location>
</feature>
<evidence type="ECO:0000256" key="1">
    <source>
        <dbReference type="ARBA" id="ARBA00022722"/>
    </source>
</evidence>
<evidence type="ECO:0000256" key="3">
    <source>
        <dbReference type="SAM" id="MobiDB-lite"/>
    </source>
</evidence>
<dbReference type="PANTHER" id="PTHR13620:SF104">
    <property type="entry name" value="EXONUCLEASE 3'-5' DOMAIN-CONTAINING PROTEIN 2"/>
    <property type="match status" value="1"/>
</dbReference>
<dbReference type="GO" id="GO:0006139">
    <property type="term" value="P:nucleobase-containing compound metabolic process"/>
    <property type="evidence" value="ECO:0007669"/>
    <property type="project" value="InterPro"/>
</dbReference>
<keyword evidence="2" id="KW-0378">Hydrolase</keyword>
<dbReference type="EMBL" id="GDKF01007256">
    <property type="protein sequence ID" value="JAT71366.1"/>
    <property type="molecule type" value="Transcribed_RNA"/>
</dbReference>
<dbReference type="GO" id="GO:0005634">
    <property type="term" value="C:nucleus"/>
    <property type="evidence" value="ECO:0007669"/>
    <property type="project" value="TreeGrafter"/>
</dbReference>
<keyword evidence="1" id="KW-0540">Nuclease</keyword>
<dbReference type="Pfam" id="PF01612">
    <property type="entry name" value="DNA_pol_A_exo1"/>
    <property type="match status" value="1"/>
</dbReference>
<dbReference type="InterPro" id="IPR002562">
    <property type="entry name" value="3'-5'_exonuclease_dom"/>
</dbReference>
<evidence type="ECO:0000259" key="4">
    <source>
        <dbReference type="Pfam" id="PF01612"/>
    </source>
</evidence>
<reference evidence="5" key="1">
    <citation type="submission" date="2015-08" db="EMBL/GenBank/DDBJ databases">
        <authorList>
            <person name="Babu N.S."/>
            <person name="Beckwith C.J."/>
            <person name="Beseler K.G."/>
            <person name="Brison A."/>
            <person name="Carone J.V."/>
            <person name="Caskin T.P."/>
            <person name="Diamond M."/>
            <person name="Durham M.E."/>
            <person name="Foxe J.M."/>
            <person name="Go M."/>
            <person name="Henderson B.A."/>
            <person name="Jones I.B."/>
            <person name="McGettigan J.A."/>
            <person name="Micheletti S.J."/>
            <person name="Nasrallah M.E."/>
            <person name="Ortiz D."/>
            <person name="Piller C.R."/>
            <person name="Privatt S.R."/>
            <person name="Schneider S.L."/>
            <person name="Sharp S."/>
            <person name="Smith T.C."/>
            <person name="Stanton J.D."/>
            <person name="Ullery H.E."/>
            <person name="Wilson R.J."/>
            <person name="Serrano M.G."/>
            <person name="Buck G."/>
            <person name="Lee V."/>
            <person name="Wang Y."/>
            <person name="Carvalho R."/>
            <person name="Voegtly L."/>
            <person name="Shi R."/>
            <person name="Duckworth R."/>
            <person name="Johnson A."/>
            <person name="Loviza R."/>
            <person name="Walstead R."/>
            <person name="Shah Z."/>
            <person name="Kiflezghi M."/>
            <person name="Wade K."/>
            <person name="Ball S.L."/>
            <person name="Bradley K.W."/>
            <person name="Asai D.J."/>
            <person name="Bowman C.A."/>
            <person name="Russell D.A."/>
            <person name="Pope W.H."/>
            <person name="Jacobs-Sera D."/>
            <person name="Hendrix R.W."/>
            <person name="Hatfull G.F."/>
        </authorList>
    </citation>
    <scope>NUCLEOTIDE SEQUENCE</scope>
</reference>
<dbReference type="InterPro" id="IPR036397">
    <property type="entry name" value="RNaseH_sf"/>
</dbReference>
<accession>A0A1D1ZWP8</accession>
<dbReference type="GO" id="GO:0003676">
    <property type="term" value="F:nucleic acid binding"/>
    <property type="evidence" value="ECO:0007669"/>
    <property type="project" value="InterPro"/>
</dbReference>
<evidence type="ECO:0000313" key="5">
    <source>
        <dbReference type="EMBL" id="JAT71366.1"/>
    </source>
</evidence>
<evidence type="ECO:0000256" key="2">
    <source>
        <dbReference type="ARBA" id="ARBA00022801"/>
    </source>
</evidence>
<name>A0A1D1ZWP8_AUXPR</name>
<dbReference type="InterPro" id="IPR051132">
    <property type="entry name" value="3-5_Exonuclease_domain"/>
</dbReference>
<dbReference type="InterPro" id="IPR012337">
    <property type="entry name" value="RNaseH-like_sf"/>
</dbReference>
<dbReference type="CDD" id="cd06141">
    <property type="entry name" value="WRN_exo"/>
    <property type="match status" value="1"/>
</dbReference>
<sequence length="357" mass="38171">MGLAVERCPSPACATSAGAPTPDLSCDEASIHCYNDEAISCDPSVRRLKSQKRRAAEARLAERACVLMGLAAPPSPAPPLPCPPLPAPHSAADDEVCVLACSDCPPVAAPLWCGMDVKLPAIDWAAAFASRHSPLISDAPTGASYLLPGALPVILVEQASALPQALEALRASMRDEVLGIDLEWRPCFTASAAEGSRVALMQLASSHLCVLVRLCCMGKTFPHCLRSLLSDPSLVIVGYAWDGADEKRMQCSYGLGRNLFQRYFDVQAVSESLGYHGLGLISLARRVLQCDASKSKRITMSNWEARKLGCSQIRYAALDAYLTGHLFRSLRLWHGSPSACLTCASALGKVWYGSFPA</sequence>
<dbReference type="Gene3D" id="3.30.420.10">
    <property type="entry name" value="Ribonuclease H-like superfamily/Ribonuclease H"/>
    <property type="match status" value="1"/>
</dbReference>